<evidence type="ECO:0000256" key="1">
    <source>
        <dbReference type="SAM" id="MobiDB-lite"/>
    </source>
</evidence>
<evidence type="ECO:0000313" key="3">
    <source>
        <dbReference type="EMBL" id="QPP07583.1"/>
    </source>
</evidence>
<feature type="signal peptide" evidence="2">
    <location>
        <begin position="1"/>
        <end position="37"/>
    </location>
</feature>
<dbReference type="Proteomes" id="UP000595046">
    <property type="component" value="Chromosome"/>
</dbReference>
<protein>
    <recommendedName>
        <fullName evidence="5">Serine/threonine protein kinase</fullName>
    </recommendedName>
</protein>
<sequence>MLQQQPRCLASASRFSLITLACTVVLAVALPIAAATAGPAAAPDDGPAVAAPAPSTSHGPVAGGGTAHGARSGESVEGEAADGKRVGGAAESCGPELSTPEGLSAQTCVMSEGGRKWARTYYRNATGLPLRAALTLTRPDGSALSADCAMPAGGRSDVCETPRERIRAGGRPYAAIAEAGSAGGDRMLLRSASNSLAR</sequence>
<evidence type="ECO:0000256" key="2">
    <source>
        <dbReference type="SAM" id="SignalP"/>
    </source>
</evidence>
<feature type="compositionally biased region" description="Low complexity" evidence="1">
    <location>
        <begin position="39"/>
        <end position="54"/>
    </location>
</feature>
<evidence type="ECO:0008006" key="5">
    <source>
        <dbReference type="Google" id="ProtNLM"/>
    </source>
</evidence>
<reference evidence="4" key="1">
    <citation type="submission" date="2020-02" db="EMBL/GenBank/DDBJ databases">
        <title>Streptomyces sp. ASO4wet.</title>
        <authorList>
            <person name="Risdian C."/>
            <person name="Landwehr W."/>
            <person name="Schupp P."/>
            <person name="Wink J."/>
        </authorList>
    </citation>
    <scope>NUCLEOTIDE SEQUENCE [LARGE SCALE GENOMIC DNA]</scope>
    <source>
        <strain evidence="4">ASO4wet</strain>
    </source>
</reference>
<dbReference type="AlphaFoldDB" id="A0A7T1WR26"/>
<dbReference type="RefSeq" id="WP_197351393.1">
    <property type="nucleotide sequence ID" value="NZ_CP048882.1"/>
</dbReference>
<feature type="chain" id="PRO_5039240022" description="Serine/threonine protein kinase" evidence="2">
    <location>
        <begin position="38"/>
        <end position="198"/>
    </location>
</feature>
<organism evidence="3 4">
    <name type="scientific">Streptomyces bathyalis</name>
    <dbReference type="NCBI Taxonomy" id="2710756"/>
    <lineage>
        <taxon>Bacteria</taxon>
        <taxon>Bacillati</taxon>
        <taxon>Actinomycetota</taxon>
        <taxon>Actinomycetes</taxon>
        <taxon>Kitasatosporales</taxon>
        <taxon>Streptomycetaceae</taxon>
        <taxon>Streptomyces</taxon>
    </lineage>
</organism>
<name>A0A7T1WR26_9ACTN</name>
<proteinExistence type="predicted"/>
<gene>
    <name evidence="3" type="ORF">G4Z16_15615</name>
</gene>
<dbReference type="EMBL" id="CP048882">
    <property type="protein sequence ID" value="QPP07583.1"/>
    <property type="molecule type" value="Genomic_DNA"/>
</dbReference>
<feature type="region of interest" description="Disordered" evidence="1">
    <location>
        <begin position="39"/>
        <end position="105"/>
    </location>
</feature>
<dbReference type="KEGG" id="sbat:G4Z16_15615"/>
<keyword evidence="2" id="KW-0732">Signal</keyword>
<keyword evidence="4" id="KW-1185">Reference proteome</keyword>
<accession>A0A7T1WR26</accession>
<evidence type="ECO:0000313" key="4">
    <source>
        <dbReference type="Proteomes" id="UP000595046"/>
    </source>
</evidence>